<dbReference type="RefSeq" id="WP_111541505.1">
    <property type="nucleotide sequence ID" value="NZ_QKYV01000006.1"/>
</dbReference>
<sequence>MKLAIISHTEHYKDGDGNIVGWGPTVTEINHLANDFEKIYHVAFFHSEDAPPSSLRYTATNVEFVPLPPSGGRDFRSKMTVLTNLPQTISVVREVLKMVDVFQFRAPVGIGVYLIPYLTWFSSKKGWFKYAGNWSQEHPPLGYKIQRYLLERQRRKVTINGKWPDQPQQCLTFENPCLTLAERAEGLKIVKQKQYGPKFTFCFVGRLEDEKGVQRILDAFIQSVCSQFVNSIHLIGNGPKREDYEAQVKEKNIPVQFHGFLSRAEVFAIYKNSHFLLLPSTASEGFPKVIAEAMNYGCIPIVSQISSIGQYIHTSNGYLIHPPTAETLRQILNHIFREENEQELNEKALKAYEVATDFTFEHYRKRIQLEIIPHDKKD</sequence>
<keyword evidence="2" id="KW-0808">Transferase</keyword>
<evidence type="ECO:0000313" key="2">
    <source>
        <dbReference type="EMBL" id="PZW39076.1"/>
    </source>
</evidence>
<dbReference type="CDD" id="cd03801">
    <property type="entry name" value="GT4_PimA-like"/>
    <property type="match status" value="1"/>
</dbReference>
<proteinExistence type="predicted"/>
<keyword evidence="3" id="KW-1185">Reference proteome</keyword>
<gene>
    <name evidence="2" type="ORF">LX95_02216</name>
</gene>
<name>A0A2W7HWP0_9FLAO</name>
<dbReference type="EMBL" id="QKYV01000006">
    <property type="protein sequence ID" value="PZW39076.1"/>
    <property type="molecule type" value="Genomic_DNA"/>
</dbReference>
<comment type="caution">
    <text evidence="2">The sequence shown here is derived from an EMBL/GenBank/DDBJ whole genome shotgun (WGS) entry which is preliminary data.</text>
</comment>
<feature type="domain" description="Glycosyl transferase family 1" evidence="1">
    <location>
        <begin position="191"/>
        <end position="342"/>
    </location>
</feature>
<dbReference type="Gene3D" id="3.40.50.2000">
    <property type="entry name" value="Glycogen Phosphorylase B"/>
    <property type="match status" value="1"/>
</dbReference>
<dbReference type="InterPro" id="IPR050194">
    <property type="entry name" value="Glycosyltransferase_grp1"/>
</dbReference>
<evidence type="ECO:0000259" key="1">
    <source>
        <dbReference type="Pfam" id="PF00534"/>
    </source>
</evidence>
<dbReference type="InterPro" id="IPR001296">
    <property type="entry name" value="Glyco_trans_1"/>
</dbReference>
<dbReference type="PANTHER" id="PTHR45947:SF3">
    <property type="entry name" value="SULFOQUINOVOSYL TRANSFERASE SQD2"/>
    <property type="match status" value="1"/>
</dbReference>
<organism evidence="2 3">
    <name type="scientific">Mesonia algae</name>
    <dbReference type="NCBI Taxonomy" id="213248"/>
    <lineage>
        <taxon>Bacteria</taxon>
        <taxon>Pseudomonadati</taxon>
        <taxon>Bacteroidota</taxon>
        <taxon>Flavobacteriia</taxon>
        <taxon>Flavobacteriales</taxon>
        <taxon>Flavobacteriaceae</taxon>
        <taxon>Mesonia</taxon>
    </lineage>
</organism>
<accession>A0A2W7HWP0</accession>
<dbReference type="GO" id="GO:0016757">
    <property type="term" value="F:glycosyltransferase activity"/>
    <property type="evidence" value="ECO:0007669"/>
    <property type="project" value="InterPro"/>
</dbReference>
<dbReference type="AlphaFoldDB" id="A0A2W7HWP0"/>
<evidence type="ECO:0000313" key="3">
    <source>
        <dbReference type="Proteomes" id="UP000249542"/>
    </source>
</evidence>
<dbReference type="Pfam" id="PF00534">
    <property type="entry name" value="Glycos_transf_1"/>
    <property type="match status" value="1"/>
</dbReference>
<dbReference type="PANTHER" id="PTHR45947">
    <property type="entry name" value="SULFOQUINOVOSYL TRANSFERASE SQD2"/>
    <property type="match status" value="1"/>
</dbReference>
<protein>
    <submittedName>
        <fullName evidence="2">Glycosyltransferase involved in cell wall biosynthesis</fullName>
    </submittedName>
</protein>
<dbReference type="SUPFAM" id="SSF53756">
    <property type="entry name" value="UDP-Glycosyltransferase/glycogen phosphorylase"/>
    <property type="match status" value="1"/>
</dbReference>
<dbReference type="Proteomes" id="UP000249542">
    <property type="component" value="Unassembled WGS sequence"/>
</dbReference>
<reference evidence="2 3" key="1">
    <citation type="submission" date="2018-06" db="EMBL/GenBank/DDBJ databases">
        <title>Genomic Encyclopedia of Archaeal and Bacterial Type Strains, Phase II (KMG-II): from individual species to whole genera.</title>
        <authorList>
            <person name="Goeker M."/>
        </authorList>
    </citation>
    <scope>NUCLEOTIDE SEQUENCE [LARGE SCALE GENOMIC DNA]</scope>
    <source>
        <strain evidence="2 3">DSM 15361</strain>
    </source>
</reference>